<sequence>KVLDDDNHSIAPVEGNTPTTNATSTLALIVERPQKKQAFQDFEVLDDDNHSTAPLQGNVATTNAASTLALRGEPPQKKHAFHISAHKV</sequence>
<evidence type="ECO:0000256" key="1">
    <source>
        <dbReference type="SAM" id="MobiDB-lite"/>
    </source>
</evidence>
<dbReference type="AlphaFoldDB" id="A0A699W8E7"/>
<comment type="caution">
    <text evidence="2">The sequence shown here is derived from an EMBL/GenBank/DDBJ whole genome shotgun (WGS) entry which is preliminary data.</text>
</comment>
<feature type="non-terminal residue" evidence="2">
    <location>
        <position position="1"/>
    </location>
</feature>
<reference evidence="2" key="1">
    <citation type="journal article" date="2019" name="Sci. Rep.">
        <title>Draft genome of Tanacetum cinerariifolium, the natural source of mosquito coil.</title>
        <authorList>
            <person name="Yamashiro T."/>
            <person name="Shiraishi A."/>
            <person name="Satake H."/>
            <person name="Nakayama K."/>
        </authorList>
    </citation>
    <scope>NUCLEOTIDE SEQUENCE</scope>
</reference>
<organism evidence="2">
    <name type="scientific">Tanacetum cinerariifolium</name>
    <name type="common">Dalmatian daisy</name>
    <name type="synonym">Chrysanthemum cinerariifolium</name>
    <dbReference type="NCBI Taxonomy" id="118510"/>
    <lineage>
        <taxon>Eukaryota</taxon>
        <taxon>Viridiplantae</taxon>
        <taxon>Streptophyta</taxon>
        <taxon>Embryophyta</taxon>
        <taxon>Tracheophyta</taxon>
        <taxon>Spermatophyta</taxon>
        <taxon>Magnoliopsida</taxon>
        <taxon>eudicotyledons</taxon>
        <taxon>Gunneridae</taxon>
        <taxon>Pentapetalae</taxon>
        <taxon>asterids</taxon>
        <taxon>campanulids</taxon>
        <taxon>Asterales</taxon>
        <taxon>Asteraceae</taxon>
        <taxon>Asteroideae</taxon>
        <taxon>Anthemideae</taxon>
        <taxon>Anthemidinae</taxon>
        <taxon>Tanacetum</taxon>
    </lineage>
</organism>
<proteinExistence type="predicted"/>
<protein>
    <submittedName>
        <fullName evidence="2">Uncharacterized protein</fullName>
    </submittedName>
</protein>
<evidence type="ECO:0000313" key="2">
    <source>
        <dbReference type="EMBL" id="GFD43537.1"/>
    </source>
</evidence>
<feature type="non-terminal residue" evidence="2">
    <location>
        <position position="88"/>
    </location>
</feature>
<dbReference type="EMBL" id="BKCJ011599627">
    <property type="protein sequence ID" value="GFD43537.1"/>
    <property type="molecule type" value="Genomic_DNA"/>
</dbReference>
<gene>
    <name evidence="2" type="ORF">Tci_915506</name>
</gene>
<accession>A0A699W8E7</accession>
<feature type="region of interest" description="Disordered" evidence="1">
    <location>
        <begin position="1"/>
        <end position="22"/>
    </location>
</feature>
<name>A0A699W8E7_TANCI</name>